<sequence>MKYNCTFHGLNEWSDAMFEKFGWMTLAVRDGNMEHVRSYISGLKYLAMKIKEKHAETIDVDRKNDLMELQTNILYLHGMAKKLLK</sequence>
<name>A0A6C0D0T8_9ZZZZ</name>
<dbReference type="AlphaFoldDB" id="A0A6C0D0T8"/>
<organism evidence="1">
    <name type="scientific">viral metagenome</name>
    <dbReference type="NCBI Taxonomy" id="1070528"/>
    <lineage>
        <taxon>unclassified sequences</taxon>
        <taxon>metagenomes</taxon>
        <taxon>organismal metagenomes</taxon>
    </lineage>
</organism>
<protein>
    <submittedName>
        <fullName evidence="1">Uncharacterized protein</fullName>
    </submittedName>
</protein>
<proteinExistence type="predicted"/>
<dbReference type="EMBL" id="MN739518">
    <property type="protein sequence ID" value="QHT10181.1"/>
    <property type="molecule type" value="Genomic_DNA"/>
</dbReference>
<evidence type="ECO:0000313" key="1">
    <source>
        <dbReference type="EMBL" id="QHT10181.1"/>
    </source>
</evidence>
<accession>A0A6C0D0T8</accession>
<reference evidence="1" key="1">
    <citation type="journal article" date="2020" name="Nature">
        <title>Giant virus diversity and host interactions through global metagenomics.</title>
        <authorList>
            <person name="Schulz F."/>
            <person name="Roux S."/>
            <person name="Paez-Espino D."/>
            <person name="Jungbluth S."/>
            <person name="Walsh D.A."/>
            <person name="Denef V.J."/>
            <person name="McMahon K.D."/>
            <person name="Konstantinidis K.T."/>
            <person name="Eloe-Fadrosh E.A."/>
            <person name="Kyrpides N.C."/>
            <person name="Woyke T."/>
        </authorList>
    </citation>
    <scope>NUCLEOTIDE SEQUENCE</scope>
    <source>
        <strain evidence="1">GVMAG-M-3300023174-104</strain>
    </source>
</reference>